<evidence type="ECO:0000256" key="2">
    <source>
        <dbReference type="ARBA" id="ARBA00022692"/>
    </source>
</evidence>
<dbReference type="Pfam" id="PF00335">
    <property type="entry name" value="Tetraspanin"/>
    <property type="match status" value="1"/>
</dbReference>
<keyword evidence="2 5" id="KW-0812">Transmembrane</keyword>
<protein>
    <recommendedName>
        <fullName evidence="8">Tetraspanin</fullName>
    </recommendedName>
</protein>
<dbReference type="PRINTS" id="PR00259">
    <property type="entry name" value="TMFOUR"/>
</dbReference>
<evidence type="ECO:0000256" key="5">
    <source>
        <dbReference type="SAM" id="Phobius"/>
    </source>
</evidence>
<feature type="non-terminal residue" evidence="6">
    <location>
        <position position="1"/>
    </location>
</feature>
<name>A0A653CRZ8_CALMS</name>
<dbReference type="GO" id="GO:0005886">
    <property type="term" value="C:plasma membrane"/>
    <property type="evidence" value="ECO:0007669"/>
    <property type="project" value="TreeGrafter"/>
</dbReference>
<feature type="transmembrane region" description="Helical" evidence="5">
    <location>
        <begin position="31"/>
        <end position="56"/>
    </location>
</feature>
<proteinExistence type="predicted"/>
<sequence length="122" mass="13495">QICGLIALILGIWTIATRFFANDLLGTNLYSGAAHILTITSIFVILISILGCLGTIKEVRCLLVIYFTVSLILFVVMGVSAILAYVFRNKVLTTIRLGMESSLRGYGNYRSITDAWDETQTR</sequence>
<dbReference type="PANTHER" id="PTHR19282">
    <property type="entry name" value="TETRASPANIN"/>
    <property type="match status" value="1"/>
</dbReference>
<dbReference type="PANTHER" id="PTHR19282:SF527">
    <property type="entry name" value="TETRASPANIN"/>
    <property type="match status" value="1"/>
</dbReference>
<keyword evidence="4 5" id="KW-0472">Membrane</keyword>
<dbReference type="AlphaFoldDB" id="A0A653CRZ8"/>
<evidence type="ECO:0000256" key="3">
    <source>
        <dbReference type="ARBA" id="ARBA00022989"/>
    </source>
</evidence>
<comment type="subcellular location">
    <subcellularLocation>
        <location evidence="1">Membrane</location>
        <topology evidence="1">Multi-pass membrane protein</topology>
    </subcellularLocation>
</comment>
<reference evidence="6 7" key="1">
    <citation type="submission" date="2019-01" db="EMBL/GenBank/DDBJ databases">
        <authorList>
            <person name="Sayadi A."/>
        </authorList>
    </citation>
    <scope>NUCLEOTIDE SEQUENCE [LARGE SCALE GENOMIC DNA]</scope>
</reference>
<feature type="transmembrane region" description="Helical" evidence="5">
    <location>
        <begin position="63"/>
        <end position="87"/>
    </location>
</feature>
<evidence type="ECO:0000256" key="1">
    <source>
        <dbReference type="ARBA" id="ARBA00004141"/>
    </source>
</evidence>
<accession>A0A653CRZ8</accession>
<dbReference type="EMBL" id="CAACVG010008666">
    <property type="protein sequence ID" value="VEN50701.1"/>
    <property type="molecule type" value="Genomic_DNA"/>
</dbReference>
<evidence type="ECO:0000313" key="6">
    <source>
        <dbReference type="EMBL" id="VEN50701.1"/>
    </source>
</evidence>
<evidence type="ECO:0008006" key="8">
    <source>
        <dbReference type="Google" id="ProtNLM"/>
    </source>
</evidence>
<keyword evidence="7" id="KW-1185">Reference proteome</keyword>
<feature type="non-terminal residue" evidence="6">
    <location>
        <position position="122"/>
    </location>
</feature>
<dbReference type="Proteomes" id="UP000410492">
    <property type="component" value="Unassembled WGS sequence"/>
</dbReference>
<keyword evidence="3 5" id="KW-1133">Transmembrane helix</keyword>
<dbReference type="OrthoDB" id="438211at2759"/>
<gene>
    <name evidence="6" type="ORF">CALMAC_LOCUS11358</name>
</gene>
<dbReference type="InterPro" id="IPR018499">
    <property type="entry name" value="Tetraspanin/Peripherin"/>
</dbReference>
<evidence type="ECO:0000256" key="4">
    <source>
        <dbReference type="ARBA" id="ARBA00023136"/>
    </source>
</evidence>
<organism evidence="6 7">
    <name type="scientific">Callosobruchus maculatus</name>
    <name type="common">Southern cowpea weevil</name>
    <name type="synonym">Pulse bruchid</name>
    <dbReference type="NCBI Taxonomy" id="64391"/>
    <lineage>
        <taxon>Eukaryota</taxon>
        <taxon>Metazoa</taxon>
        <taxon>Ecdysozoa</taxon>
        <taxon>Arthropoda</taxon>
        <taxon>Hexapoda</taxon>
        <taxon>Insecta</taxon>
        <taxon>Pterygota</taxon>
        <taxon>Neoptera</taxon>
        <taxon>Endopterygota</taxon>
        <taxon>Coleoptera</taxon>
        <taxon>Polyphaga</taxon>
        <taxon>Cucujiformia</taxon>
        <taxon>Chrysomeloidea</taxon>
        <taxon>Chrysomelidae</taxon>
        <taxon>Bruchinae</taxon>
        <taxon>Bruchini</taxon>
        <taxon>Callosobruchus</taxon>
    </lineage>
</organism>
<evidence type="ECO:0000313" key="7">
    <source>
        <dbReference type="Proteomes" id="UP000410492"/>
    </source>
</evidence>